<dbReference type="Pfam" id="PF01535">
    <property type="entry name" value="PPR"/>
    <property type="match status" value="5"/>
</dbReference>
<dbReference type="PANTHER" id="PTHR47926:SF423">
    <property type="entry name" value="REPEAT-CONTAINING PROTEIN, PUTATIVE-RELATED"/>
    <property type="match status" value="1"/>
</dbReference>
<feature type="repeat" description="PPR" evidence="2">
    <location>
        <begin position="78"/>
        <end position="112"/>
    </location>
</feature>
<dbReference type="Gene3D" id="1.25.40.10">
    <property type="entry name" value="Tetratricopeptide repeat domain"/>
    <property type="match status" value="7"/>
</dbReference>
<dbReference type="PROSITE" id="PS51375">
    <property type="entry name" value="PPR"/>
    <property type="match status" value="6"/>
</dbReference>
<dbReference type="InterPro" id="IPR011990">
    <property type="entry name" value="TPR-like_helical_dom_sf"/>
</dbReference>
<dbReference type="EMBL" id="EQ973954">
    <property type="protein sequence ID" value="EEF37261.1"/>
    <property type="molecule type" value="Genomic_DNA"/>
</dbReference>
<feature type="repeat" description="PPR" evidence="2">
    <location>
        <begin position="611"/>
        <end position="645"/>
    </location>
</feature>
<evidence type="ECO:0000313" key="4">
    <source>
        <dbReference type="Proteomes" id="UP000008311"/>
    </source>
</evidence>
<feature type="repeat" description="PPR" evidence="2">
    <location>
        <begin position="280"/>
        <end position="314"/>
    </location>
</feature>
<dbReference type="Pfam" id="PF13041">
    <property type="entry name" value="PPR_2"/>
    <property type="match status" value="3"/>
</dbReference>
<dbReference type="FunFam" id="1.25.40.10:FF:000343">
    <property type="entry name" value="Pentatricopeptide repeat-containing protein At3g58590"/>
    <property type="match status" value="1"/>
</dbReference>
<proteinExistence type="predicted"/>
<gene>
    <name evidence="3" type="ORF">RCOM_0553930</name>
</gene>
<dbReference type="Pfam" id="PF13812">
    <property type="entry name" value="PPR_3"/>
    <property type="match status" value="1"/>
</dbReference>
<dbReference type="FunCoup" id="B9SGL5">
    <property type="interactions" value="461"/>
</dbReference>
<dbReference type="AlphaFoldDB" id="B9SGL5"/>
<dbReference type="eggNOG" id="KOG4197">
    <property type="taxonomic scope" value="Eukaryota"/>
</dbReference>
<dbReference type="InterPro" id="IPR002885">
    <property type="entry name" value="PPR_rpt"/>
</dbReference>
<keyword evidence="1" id="KW-0677">Repeat</keyword>
<dbReference type="GO" id="GO:0009451">
    <property type="term" value="P:RNA modification"/>
    <property type="evidence" value="ECO:0000318"/>
    <property type="project" value="GO_Central"/>
</dbReference>
<reference evidence="4" key="1">
    <citation type="journal article" date="2010" name="Nat. Biotechnol.">
        <title>Draft genome sequence of the oilseed species Ricinus communis.</title>
        <authorList>
            <person name="Chan A.P."/>
            <person name="Crabtree J."/>
            <person name="Zhao Q."/>
            <person name="Lorenzi H."/>
            <person name="Orvis J."/>
            <person name="Puiu D."/>
            <person name="Melake-Berhan A."/>
            <person name="Jones K.M."/>
            <person name="Redman J."/>
            <person name="Chen G."/>
            <person name="Cahoon E.B."/>
            <person name="Gedil M."/>
            <person name="Stanke M."/>
            <person name="Haas B.J."/>
            <person name="Wortman J.R."/>
            <person name="Fraser-Liggett C.M."/>
            <person name="Ravel J."/>
            <person name="Rabinowicz P.D."/>
        </authorList>
    </citation>
    <scope>NUCLEOTIDE SEQUENCE [LARGE SCALE GENOMIC DNA]</scope>
    <source>
        <strain evidence="4">cv. Hale</strain>
    </source>
</reference>
<dbReference type="GO" id="GO:0003723">
    <property type="term" value="F:RNA binding"/>
    <property type="evidence" value="ECO:0007669"/>
    <property type="project" value="InterPro"/>
</dbReference>
<dbReference type="FunFam" id="1.25.40.10:FF:000242">
    <property type="entry name" value="Pentatricopeptide repeat-containing protein"/>
    <property type="match status" value="1"/>
</dbReference>
<dbReference type="Proteomes" id="UP000008311">
    <property type="component" value="Unassembled WGS sequence"/>
</dbReference>
<organism evidence="3 4">
    <name type="scientific">Ricinus communis</name>
    <name type="common">Castor bean</name>
    <dbReference type="NCBI Taxonomy" id="3988"/>
    <lineage>
        <taxon>Eukaryota</taxon>
        <taxon>Viridiplantae</taxon>
        <taxon>Streptophyta</taxon>
        <taxon>Embryophyta</taxon>
        <taxon>Tracheophyta</taxon>
        <taxon>Spermatophyta</taxon>
        <taxon>Magnoliopsida</taxon>
        <taxon>eudicotyledons</taxon>
        <taxon>Gunneridae</taxon>
        <taxon>Pentapetalae</taxon>
        <taxon>rosids</taxon>
        <taxon>fabids</taxon>
        <taxon>Malpighiales</taxon>
        <taxon>Euphorbiaceae</taxon>
        <taxon>Acalyphoideae</taxon>
        <taxon>Acalypheae</taxon>
        <taxon>Ricinus</taxon>
    </lineage>
</organism>
<evidence type="ECO:0000256" key="1">
    <source>
        <dbReference type="ARBA" id="ARBA00022737"/>
    </source>
</evidence>
<sequence>MTFHGDFIKNHDRLLYLLHACTRARSLATTKPLHALTITLGPNPNQPAYLFNNIISLYTSFSELSLARKVFDNMPQRSIASYNSIITSYCKYGYLEEALGVFSRMRDCGFRPNNFTLSGLLSCSKMDLSIGLQLQALAMKNGLFYIDAFVGTALLNVFGRWGWLNEALHVFEDLPIKSLVTWNSIICLFGQHGYVEDCIIYFCELHREIGCCLSECSFVGVLSGLVCGKYLEFGEQIHSLVTKTGFDYTVSVVNSVISVYVKCATLHLAEKKFEEAACKDIVTWNTMIVALAKSEKPIKALELFFKMPRDAIRPNQITFASLISSCANLQIPMYAEFIHAKVIMHAFDTDVYVGSALVDYYAKCDKLDDARCCFVKIHEKNVVSWNSLILGCANKCPYAAISLLVEMLQCGYQPNEFSFSAVLISSSILELQQLHCLIIRMGYDNNDYVLSSLITSYGRNGLISDALVFLAASETPLAAVPSNNVAGIYNKAGHYYKTLELLSQLEEPDNVSWNIAIAACARNGNYKEVFELFKQMLVAQIHPDNYTYVSLLSSSSQICDLALGSSIHGFLIKNNFSSCDTFVCNVLLDMYGKCGCLRSSVKIFNSMRDRNLITWTALISALGINSCAHEALERFKDMEHQGLRPDKVAFIAVLTACRHGALVGEGIELFKKMKSYGLEPEMDHYHCLVDLFSRHGHVKEAEKVISSMPCPPNALIWRTFLEGCKKYRSKEDQLIVCLFQGGLFILAGGADLSSRDGHGGQTPLGIYQKVFFFFLLSLVSGATFAYGHPVLL</sequence>
<dbReference type="PANTHER" id="PTHR47926">
    <property type="entry name" value="PENTATRICOPEPTIDE REPEAT-CONTAINING PROTEIN"/>
    <property type="match status" value="1"/>
</dbReference>
<dbReference type="InParanoid" id="B9SGL5"/>
<accession>B9SGL5</accession>
<dbReference type="FunFam" id="1.25.40.10:FF:001096">
    <property type="entry name" value="Pentatricopeptide repeat-containing protein"/>
    <property type="match status" value="1"/>
</dbReference>
<evidence type="ECO:0000313" key="3">
    <source>
        <dbReference type="EMBL" id="EEF37261.1"/>
    </source>
</evidence>
<evidence type="ECO:0000256" key="2">
    <source>
        <dbReference type="PROSITE-ProRule" id="PRU00708"/>
    </source>
</evidence>
<feature type="repeat" description="PPR" evidence="2">
    <location>
        <begin position="509"/>
        <end position="543"/>
    </location>
</feature>
<dbReference type="STRING" id="3988.B9SGL5"/>
<name>B9SGL5_RICCO</name>
<protein>
    <submittedName>
        <fullName evidence="3">Pentatricopeptide repeat-containing protein, putative</fullName>
    </submittedName>
</protein>
<feature type="repeat" description="PPR" evidence="2">
    <location>
        <begin position="580"/>
        <end position="610"/>
    </location>
</feature>
<dbReference type="NCBIfam" id="TIGR00756">
    <property type="entry name" value="PPR"/>
    <property type="match status" value="5"/>
</dbReference>
<feature type="repeat" description="PPR" evidence="2">
    <location>
        <begin position="646"/>
        <end position="680"/>
    </location>
</feature>
<dbReference type="InterPro" id="IPR046960">
    <property type="entry name" value="PPR_At4g14850-like_plant"/>
</dbReference>
<keyword evidence="4" id="KW-1185">Reference proteome</keyword>